<proteinExistence type="predicted"/>
<evidence type="ECO:0000313" key="3">
    <source>
        <dbReference type="Proteomes" id="UP000887013"/>
    </source>
</evidence>
<dbReference type="AlphaFoldDB" id="A0A8X6NUH2"/>
<feature type="domain" description="BTB" evidence="1">
    <location>
        <begin position="310"/>
        <end position="378"/>
    </location>
</feature>
<dbReference type="OrthoDB" id="6418750at2759"/>
<dbReference type="InterPro" id="IPR000210">
    <property type="entry name" value="BTB/POZ_dom"/>
</dbReference>
<evidence type="ECO:0000259" key="1">
    <source>
        <dbReference type="PROSITE" id="PS50097"/>
    </source>
</evidence>
<dbReference type="Proteomes" id="UP000887013">
    <property type="component" value="Unassembled WGS sequence"/>
</dbReference>
<feature type="domain" description="BTB" evidence="1">
    <location>
        <begin position="31"/>
        <end position="98"/>
    </location>
</feature>
<evidence type="ECO:0000313" key="2">
    <source>
        <dbReference type="EMBL" id="GFT32438.1"/>
    </source>
</evidence>
<reference evidence="2" key="1">
    <citation type="submission" date="2020-08" db="EMBL/GenBank/DDBJ databases">
        <title>Multicomponent nature underlies the extraordinary mechanical properties of spider dragline silk.</title>
        <authorList>
            <person name="Kono N."/>
            <person name="Nakamura H."/>
            <person name="Mori M."/>
            <person name="Yoshida Y."/>
            <person name="Ohtoshi R."/>
            <person name="Malay A.D."/>
            <person name="Moran D.A.P."/>
            <person name="Tomita M."/>
            <person name="Numata K."/>
            <person name="Arakawa K."/>
        </authorList>
    </citation>
    <scope>NUCLEOTIDE SEQUENCE</scope>
</reference>
<dbReference type="EMBL" id="BMAW01013167">
    <property type="protein sequence ID" value="GFT32438.1"/>
    <property type="molecule type" value="Genomic_DNA"/>
</dbReference>
<dbReference type="Pfam" id="PF00651">
    <property type="entry name" value="BTB"/>
    <property type="match status" value="2"/>
</dbReference>
<organism evidence="2 3">
    <name type="scientific">Nephila pilipes</name>
    <name type="common">Giant wood spider</name>
    <name type="synonym">Nephila maculata</name>
    <dbReference type="NCBI Taxonomy" id="299642"/>
    <lineage>
        <taxon>Eukaryota</taxon>
        <taxon>Metazoa</taxon>
        <taxon>Ecdysozoa</taxon>
        <taxon>Arthropoda</taxon>
        <taxon>Chelicerata</taxon>
        <taxon>Arachnida</taxon>
        <taxon>Araneae</taxon>
        <taxon>Araneomorphae</taxon>
        <taxon>Entelegynae</taxon>
        <taxon>Araneoidea</taxon>
        <taxon>Nephilidae</taxon>
        <taxon>Nephila</taxon>
    </lineage>
</organism>
<sequence length="476" mass="54466">MPATPQKIQSEHLLVGFIIISGSLFESGTFSDLSLITSDEVFQVHRVLICTRAPEFAAELDIVRDETFSNSVKVNSVSSAVLKSFLSYLYSGQLENPTADVLTGLYEMAEKYNLEQLKQLVFPGPVNSEFKTRIEAIRKSVLWSIEHFSKRERKDFPVYKFVDLELAHLVLTCSLTDDSENGDNFQVCVHSVRGKNTQKVYFQCKISVLGALGDLIGSKKYERWFHRDKYEYRFPILNVRKNRILENVVYLPSDVLQLSLEFAVSDGRQTSEMKNASCSWTSGVEEQIRFLSLRQLRDELKDLWTTGNLADATVLIQDGEEIEVHKAVLAVRSPVFYKMLQECSNEDSGTRLDLSDLDLGNTLELFKYVYRGEIHVHSFDRYLLLYVAALKYGMLSLMEQCKSYLVANLSERNVSEILILADAHQDELMFKAAREYISQNKLVVLNSREWESLLTRHPQLGSKLLLWLSTQISKDT</sequence>
<dbReference type="Gene3D" id="3.30.710.10">
    <property type="entry name" value="Potassium Channel Kv1.1, Chain A"/>
    <property type="match status" value="2"/>
</dbReference>
<dbReference type="PROSITE" id="PS50097">
    <property type="entry name" value="BTB"/>
    <property type="match status" value="2"/>
</dbReference>
<accession>A0A8X6NUH2</accession>
<dbReference type="Gene3D" id="1.25.40.420">
    <property type="match status" value="1"/>
</dbReference>
<comment type="caution">
    <text evidence="2">The sequence shown here is derived from an EMBL/GenBank/DDBJ whole genome shotgun (WGS) entry which is preliminary data.</text>
</comment>
<dbReference type="InterPro" id="IPR011333">
    <property type="entry name" value="SKP1/BTB/POZ_sf"/>
</dbReference>
<gene>
    <name evidence="2" type="primary">Tdpoz1</name>
    <name evidence="2" type="ORF">NPIL_103061</name>
</gene>
<dbReference type="SMART" id="SM00225">
    <property type="entry name" value="BTB"/>
    <property type="match status" value="2"/>
</dbReference>
<name>A0A8X6NUH2_NEPPI</name>
<protein>
    <submittedName>
        <fullName evidence="2">TD and POZ domain-containing protein 1</fullName>
    </submittedName>
</protein>
<dbReference type="PANTHER" id="PTHR24413">
    <property type="entry name" value="SPECKLE-TYPE POZ PROTEIN"/>
    <property type="match status" value="1"/>
</dbReference>
<keyword evidence="3" id="KW-1185">Reference proteome</keyword>
<dbReference type="SUPFAM" id="SSF54695">
    <property type="entry name" value="POZ domain"/>
    <property type="match status" value="2"/>
</dbReference>